<proteinExistence type="predicted"/>
<feature type="transmembrane region" description="Helical" evidence="2">
    <location>
        <begin position="229"/>
        <end position="246"/>
    </location>
</feature>
<evidence type="ECO:0000256" key="1">
    <source>
        <dbReference type="SAM" id="MobiDB-lite"/>
    </source>
</evidence>
<comment type="caution">
    <text evidence="3">The sequence shown here is derived from an EMBL/GenBank/DDBJ whole genome shotgun (WGS) entry which is preliminary data.</text>
</comment>
<feature type="compositionally biased region" description="Low complexity" evidence="1">
    <location>
        <begin position="489"/>
        <end position="503"/>
    </location>
</feature>
<dbReference type="Proteomes" id="UP000525389">
    <property type="component" value="Unassembled WGS sequence"/>
</dbReference>
<dbReference type="RefSeq" id="WP_184027744.1">
    <property type="nucleotide sequence ID" value="NZ_JACHFN010000005.1"/>
</dbReference>
<protein>
    <submittedName>
        <fullName evidence="3">Uncharacterized protein</fullName>
    </submittedName>
</protein>
<keyword evidence="4" id="KW-1185">Reference proteome</keyword>
<organism evidence="3 4">
    <name type="scientific">Deinococcus budaensis</name>
    <dbReference type="NCBI Taxonomy" id="1665626"/>
    <lineage>
        <taxon>Bacteria</taxon>
        <taxon>Thermotogati</taxon>
        <taxon>Deinococcota</taxon>
        <taxon>Deinococci</taxon>
        <taxon>Deinococcales</taxon>
        <taxon>Deinococcaceae</taxon>
        <taxon>Deinococcus</taxon>
    </lineage>
</organism>
<keyword evidence="2" id="KW-1133">Transmembrane helix</keyword>
<dbReference type="AlphaFoldDB" id="A0A7W8LPW6"/>
<accession>A0A7W8LPW6</accession>
<feature type="region of interest" description="Disordered" evidence="1">
    <location>
        <begin position="457"/>
        <end position="529"/>
    </location>
</feature>
<keyword evidence="2" id="KW-0472">Membrane</keyword>
<evidence type="ECO:0000313" key="3">
    <source>
        <dbReference type="EMBL" id="MBB5234201.1"/>
    </source>
</evidence>
<feature type="transmembrane region" description="Helical" evidence="2">
    <location>
        <begin position="352"/>
        <end position="375"/>
    </location>
</feature>
<dbReference type="EMBL" id="JACHFN010000005">
    <property type="protein sequence ID" value="MBB5234201.1"/>
    <property type="molecule type" value="Genomic_DNA"/>
</dbReference>
<keyword evidence="2" id="KW-0812">Transmembrane</keyword>
<name>A0A7W8LPW6_9DEIO</name>
<sequence>MLGILALTLLGNAGATTTPGLFEVNLSDYVQNPRIWMDTLAKDIGDQRLIQSLALYGMYIAGGMGLYVIFFKGIFRNNWGVATLTMFKILAVLAIMDATRDGNGPVWAVIDSSTAGWSALYTTASRLASPLIKDAVEVGTADMANAAHEYLMAAGAASGIAEVITTAQWKNPNNPLDDTTVQALVTAEQQARQISPLDRASWIVQLGYVLILGFFALFTSIILGSGFSLILGSLLLPFGVVAWGIGDGRMLKYILMLVIGAWLTAAVTPFVMVLSAKIAVQYPQQVLTNQIKSRTADLNALAYQYREEMVKCMSGTTGQGNELGVPKWLGGDSACSGIKAFFLQINAGLQSFWSMVRGFILFVIAMVVAQGIAAAQLRRVPGFLASALSTGIDSTVYGIQTAGAGMLARMGGGAMRGMSGPAGNLATTGGRALVGGANATAGGVGYMGKNATDSYRTARLGNEMNRTIRDAPGQSSRETYSNAASRMSPQGGTQTRPQQPYTGNSGNPGSARGTAADVGAKSGRTNQKN</sequence>
<feature type="compositionally biased region" description="Polar residues" evidence="1">
    <location>
        <begin position="473"/>
        <end position="488"/>
    </location>
</feature>
<reference evidence="3 4" key="1">
    <citation type="submission" date="2020-08" db="EMBL/GenBank/DDBJ databases">
        <title>Genomic Encyclopedia of Type Strains, Phase IV (KMG-IV): sequencing the most valuable type-strain genomes for metagenomic binning, comparative biology and taxonomic classification.</title>
        <authorList>
            <person name="Goeker M."/>
        </authorList>
    </citation>
    <scope>NUCLEOTIDE SEQUENCE [LARGE SCALE GENOMIC DNA]</scope>
    <source>
        <strain evidence="3 4">DSM 101791</strain>
    </source>
</reference>
<evidence type="ECO:0000256" key="2">
    <source>
        <dbReference type="SAM" id="Phobius"/>
    </source>
</evidence>
<feature type="transmembrane region" description="Helical" evidence="2">
    <location>
        <begin position="253"/>
        <end position="274"/>
    </location>
</feature>
<gene>
    <name evidence="3" type="ORF">HNQ09_001639</name>
</gene>
<evidence type="ECO:0000313" key="4">
    <source>
        <dbReference type="Proteomes" id="UP000525389"/>
    </source>
</evidence>
<feature type="transmembrane region" description="Helical" evidence="2">
    <location>
        <begin position="49"/>
        <end position="70"/>
    </location>
</feature>
<feature type="transmembrane region" description="Helical" evidence="2">
    <location>
        <begin position="202"/>
        <end position="223"/>
    </location>
</feature>